<accession>E9FQP1</accession>
<evidence type="ECO:0000313" key="2">
    <source>
        <dbReference type="Proteomes" id="UP000000305"/>
    </source>
</evidence>
<proteinExistence type="predicted"/>
<dbReference type="AlphaFoldDB" id="E9FQP1"/>
<dbReference type="KEGG" id="dpx:DAPPUDRAFT_299867"/>
<name>E9FQP1_DAPPU</name>
<keyword evidence="2" id="KW-1185">Reference proteome</keyword>
<gene>
    <name evidence="1" type="ORF">DAPPUDRAFT_299867</name>
</gene>
<protein>
    <submittedName>
        <fullName evidence="1">Uncharacterized protein</fullName>
    </submittedName>
</protein>
<dbReference type="Proteomes" id="UP000000305">
    <property type="component" value="Unassembled WGS sequence"/>
</dbReference>
<dbReference type="HOGENOM" id="CLU_2981146_0_0_1"/>
<organism evidence="1 2">
    <name type="scientific">Daphnia pulex</name>
    <name type="common">Water flea</name>
    <dbReference type="NCBI Taxonomy" id="6669"/>
    <lineage>
        <taxon>Eukaryota</taxon>
        <taxon>Metazoa</taxon>
        <taxon>Ecdysozoa</taxon>
        <taxon>Arthropoda</taxon>
        <taxon>Crustacea</taxon>
        <taxon>Branchiopoda</taxon>
        <taxon>Diplostraca</taxon>
        <taxon>Cladocera</taxon>
        <taxon>Anomopoda</taxon>
        <taxon>Daphniidae</taxon>
        <taxon>Daphnia</taxon>
    </lineage>
</organism>
<dbReference type="InParanoid" id="E9FQP1"/>
<reference evidence="1 2" key="1">
    <citation type="journal article" date="2011" name="Science">
        <title>The ecoresponsive genome of Daphnia pulex.</title>
        <authorList>
            <person name="Colbourne J.K."/>
            <person name="Pfrender M.E."/>
            <person name="Gilbert D."/>
            <person name="Thomas W.K."/>
            <person name="Tucker A."/>
            <person name="Oakley T.H."/>
            <person name="Tokishita S."/>
            <person name="Aerts A."/>
            <person name="Arnold G.J."/>
            <person name="Basu M.K."/>
            <person name="Bauer D.J."/>
            <person name="Caceres C.E."/>
            <person name="Carmel L."/>
            <person name="Casola C."/>
            <person name="Choi J.H."/>
            <person name="Detter J.C."/>
            <person name="Dong Q."/>
            <person name="Dusheyko S."/>
            <person name="Eads B.D."/>
            <person name="Frohlich T."/>
            <person name="Geiler-Samerotte K.A."/>
            <person name="Gerlach D."/>
            <person name="Hatcher P."/>
            <person name="Jogdeo S."/>
            <person name="Krijgsveld J."/>
            <person name="Kriventseva E.V."/>
            <person name="Kultz D."/>
            <person name="Laforsch C."/>
            <person name="Lindquist E."/>
            <person name="Lopez J."/>
            <person name="Manak J.R."/>
            <person name="Muller J."/>
            <person name="Pangilinan J."/>
            <person name="Patwardhan R.P."/>
            <person name="Pitluck S."/>
            <person name="Pritham E.J."/>
            <person name="Rechtsteiner A."/>
            <person name="Rho M."/>
            <person name="Rogozin I.B."/>
            <person name="Sakarya O."/>
            <person name="Salamov A."/>
            <person name="Schaack S."/>
            <person name="Shapiro H."/>
            <person name="Shiga Y."/>
            <person name="Skalitzky C."/>
            <person name="Smith Z."/>
            <person name="Souvorov A."/>
            <person name="Sung W."/>
            <person name="Tang Z."/>
            <person name="Tsuchiya D."/>
            <person name="Tu H."/>
            <person name="Vos H."/>
            <person name="Wang M."/>
            <person name="Wolf Y.I."/>
            <person name="Yamagata H."/>
            <person name="Yamada T."/>
            <person name="Ye Y."/>
            <person name="Shaw J.R."/>
            <person name="Andrews J."/>
            <person name="Crease T.J."/>
            <person name="Tang H."/>
            <person name="Lucas S.M."/>
            <person name="Robertson H.M."/>
            <person name="Bork P."/>
            <person name="Koonin E.V."/>
            <person name="Zdobnov E.M."/>
            <person name="Grigoriev I.V."/>
            <person name="Lynch M."/>
            <person name="Boore J.L."/>
        </authorList>
    </citation>
    <scope>NUCLEOTIDE SEQUENCE [LARGE SCALE GENOMIC DNA]</scope>
</reference>
<evidence type="ECO:0000313" key="1">
    <source>
        <dbReference type="EMBL" id="EFX90020.1"/>
    </source>
</evidence>
<dbReference type="EMBL" id="GL732523">
    <property type="protein sequence ID" value="EFX90020.1"/>
    <property type="molecule type" value="Genomic_DNA"/>
</dbReference>
<sequence length="58" mass="6735">MACPFYEAVAGRVKSVCPTRRNKRENNFDSGHLLFCVEKRAHVCNHKTLKRNNSESRQ</sequence>